<evidence type="ECO:0000259" key="6">
    <source>
        <dbReference type="PROSITE" id="PS50043"/>
    </source>
</evidence>
<dbReference type="SUPFAM" id="SSF46894">
    <property type="entry name" value="C-terminal effector domain of the bipartite response regulators"/>
    <property type="match status" value="1"/>
</dbReference>
<dbReference type="Gene3D" id="3.40.50.2300">
    <property type="match status" value="1"/>
</dbReference>
<dbReference type="PRINTS" id="PR00038">
    <property type="entry name" value="HTHLUXR"/>
</dbReference>
<reference evidence="8 9" key="1">
    <citation type="submission" date="2021-12" db="EMBL/GenBank/DDBJ databases">
        <title>Genome sequence of Kibdelosporangium philippinense ATCC 49844.</title>
        <authorList>
            <person name="Fedorov E.A."/>
            <person name="Omeragic M."/>
            <person name="Shalygina K.F."/>
            <person name="Maclea K.S."/>
        </authorList>
    </citation>
    <scope>NUCLEOTIDE SEQUENCE [LARGE SCALE GENOMIC DNA]</scope>
    <source>
        <strain evidence="8 9">ATCC 49844</strain>
    </source>
</reference>
<evidence type="ECO:0000313" key="9">
    <source>
        <dbReference type="Proteomes" id="UP001521150"/>
    </source>
</evidence>
<dbReference type="PANTHER" id="PTHR43214:SF24">
    <property type="entry name" value="TRANSCRIPTIONAL REGULATORY PROTEIN NARL-RELATED"/>
    <property type="match status" value="1"/>
</dbReference>
<dbReference type="RefSeq" id="WP_233731573.1">
    <property type="nucleotide sequence ID" value="NZ_JAJVCN010000004.1"/>
</dbReference>
<feature type="modified residue" description="4-aspartylphosphate" evidence="5">
    <location>
        <position position="54"/>
    </location>
</feature>
<evidence type="ECO:0000256" key="3">
    <source>
        <dbReference type="ARBA" id="ARBA00023125"/>
    </source>
</evidence>
<keyword evidence="2" id="KW-0805">Transcription regulation</keyword>
<dbReference type="CDD" id="cd06170">
    <property type="entry name" value="LuxR_C_like"/>
    <property type="match status" value="1"/>
</dbReference>
<evidence type="ECO:0000256" key="4">
    <source>
        <dbReference type="ARBA" id="ARBA00023163"/>
    </source>
</evidence>
<dbReference type="SMART" id="SM00421">
    <property type="entry name" value="HTH_LUXR"/>
    <property type="match status" value="1"/>
</dbReference>
<dbReference type="InterPro" id="IPR058245">
    <property type="entry name" value="NreC/VraR/RcsB-like_REC"/>
</dbReference>
<name>A0ABS8ZQT2_9PSEU</name>
<dbReference type="InterPro" id="IPR001789">
    <property type="entry name" value="Sig_transdc_resp-reg_receiver"/>
</dbReference>
<dbReference type="PROSITE" id="PS50110">
    <property type="entry name" value="RESPONSE_REGULATORY"/>
    <property type="match status" value="1"/>
</dbReference>
<keyword evidence="9" id="KW-1185">Reference proteome</keyword>
<organism evidence="8 9">
    <name type="scientific">Kibdelosporangium philippinense</name>
    <dbReference type="NCBI Taxonomy" id="211113"/>
    <lineage>
        <taxon>Bacteria</taxon>
        <taxon>Bacillati</taxon>
        <taxon>Actinomycetota</taxon>
        <taxon>Actinomycetes</taxon>
        <taxon>Pseudonocardiales</taxon>
        <taxon>Pseudonocardiaceae</taxon>
        <taxon>Kibdelosporangium</taxon>
    </lineage>
</organism>
<dbReference type="Proteomes" id="UP001521150">
    <property type="component" value="Unassembled WGS sequence"/>
</dbReference>
<dbReference type="Pfam" id="PF00072">
    <property type="entry name" value="Response_reg"/>
    <property type="match status" value="1"/>
</dbReference>
<keyword evidence="1 5" id="KW-0597">Phosphoprotein</keyword>
<feature type="domain" description="Response regulatory" evidence="7">
    <location>
        <begin position="3"/>
        <end position="121"/>
    </location>
</feature>
<dbReference type="EMBL" id="JAJVCN010000004">
    <property type="protein sequence ID" value="MCE7010118.1"/>
    <property type="molecule type" value="Genomic_DNA"/>
</dbReference>
<protein>
    <submittedName>
        <fullName evidence="8">Response regulator transcription factor</fullName>
    </submittedName>
</protein>
<dbReference type="SUPFAM" id="SSF52172">
    <property type="entry name" value="CheY-like"/>
    <property type="match status" value="1"/>
</dbReference>
<feature type="domain" description="HTH luxR-type" evidence="6">
    <location>
        <begin position="149"/>
        <end position="214"/>
    </location>
</feature>
<dbReference type="SMART" id="SM00448">
    <property type="entry name" value="REC"/>
    <property type="match status" value="1"/>
</dbReference>
<comment type="caution">
    <text evidence="8">The sequence shown here is derived from an EMBL/GenBank/DDBJ whole genome shotgun (WGS) entry which is preliminary data.</text>
</comment>
<sequence length="231" mass="24773">MISVLVVDDEDLLRSGFAALVDTSADAYVVGEARNGKEAVAMAEQLTPDVVLMDIRMPALDGVEATAEILSQSGVDKPAILMLTVLDVDQYVYAALRAGAAGFLLKDTSVDMLHNGIRVVAKGERLFAETVTRRLVEAYTRRGIHSTGFAGRLDVLTERELEVVRLAGMGMTNGDIAAKLFIGAATVKTHLNRAMAKLHISSRAQIVVFAYESGLVVPGQMELNALVRDDG</sequence>
<dbReference type="CDD" id="cd17535">
    <property type="entry name" value="REC_NarL-like"/>
    <property type="match status" value="1"/>
</dbReference>
<dbReference type="InterPro" id="IPR011006">
    <property type="entry name" value="CheY-like_superfamily"/>
</dbReference>
<evidence type="ECO:0000256" key="2">
    <source>
        <dbReference type="ARBA" id="ARBA00023015"/>
    </source>
</evidence>
<dbReference type="InterPro" id="IPR016032">
    <property type="entry name" value="Sig_transdc_resp-reg_C-effctor"/>
</dbReference>
<dbReference type="PROSITE" id="PS50043">
    <property type="entry name" value="HTH_LUXR_2"/>
    <property type="match status" value="1"/>
</dbReference>
<dbReference type="InterPro" id="IPR039420">
    <property type="entry name" value="WalR-like"/>
</dbReference>
<proteinExistence type="predicted"/>
<dbReference type="PROSITE" id="PS00622">
    <property type="entry name" value="HTH_LUXR_1"/>
    <property type="match status" value="1"/>
</dbReference>
<keyword evidence="3" id="KW-0238">DNA-binding</keyword>
<evidence type="ECO:0000256" key="1">
    <source>
        <dbReference type="ARBA" id="ARBA00022553"/>
    </source>
</evidence>
<keyword evidence="4" id="KW-0804">Transcription</keyword>
<dbReference type="InterPro" id="IPR000792">
    <property type="entry name" value="Tscrpt_reg_LuxR_C"/>
</dbReference>
<accession>A0ABS8ZQT2</accession>
<evidence type="ECO:0000313" key="8">
    <source>
        <dbReference type="EMBL" id="MCE7010118.1"/>
    </source>
</evidence>
<dbReference type="Pfam" id="PF00196">
    <property type="entry name" value="GerE"/>
    <property type="match status" value="1"/>
</dbReference>
<gene>
    <name evidence="8" type="ORF">LWC34_46050</name>
</gene>
<evidence type="ECO:0000259" key="7">
    <source>
        <dbReference type="PROSITE" id="PS50110"/>
    </source>
</evidence>
<dbReference type="PANTHER" id="PTHR43214">
    <property type="entry name" value="TWO-COMPONENT RESPONSE REGULATOR"/>
    <property type="match status" value="1"/>
</dbReference>
<evidence type="ECO:0000256" key="5">
    <source>
        <dbReference type="PROSITE-ProRule" id="PRU00169"/>
    </source>
</evidence>